<evidence type="ECO:0000313" key="2">
    <source>
        <dbReference type="EMBL" id="WNG45920.1"/>
    </source>
</evidence>
<keyword evidence="3" id="KW-1185">Reference proteome</keyword>
<sequence>MGLFASATATAEPDPTNRPPVLTAGPSASATEINEQTSVDLFVSASDPDNDPLTYTWEWEDLNNPYYPQPGSFSSTTVANPSWTAPNIHFSDKVYLLKVTVSDGRGGTVQGSVPVSVLWVNQPPAGGTLTGPTTLESGQRGMFSVDASDPDGDRLWYAWVQQSPASPVGSFSSIMGPEGSQFATMYWTAPVVSQETLFTLRVWVGDDYGDTVDHTLTVRVTPPQTGAPLGSTSM</sequence>
<evidence type="ECO:0000256" key="1">
    <source>
        <dbReference type="SAM" id="MobiDB-lite"/>
    </source>
</evidence>
<organism evidence="2 3">
    <name type="scientific">Archangium minus</name>
    <dbReference type="NCBI Taxonomy" id="83450"/>
    <lineage>
        <taxon>Bacteria</taxon>
        <taxon>Pseudomonadati</taxon>
        <taxon>Myxococcota</taxon>
        <taxon>Myxococcia</taxon>
        <taxon>Myxococcales</taxon>
        <taxon>Cystobacterineae</taxon>
        <taxon>Archangiaceae</taxon>
        <taxon>Archangium</taxon>
    </lineage>
</organism>
<name>A0ABY9WQJ9_9BACT</name>
<protein>
    <submittedName>
        <fullName evidence="2">Endoglucanase</fullName>
    </submittedName>
</protein>
<dbReference type="CDD" id="cd00146">
    <property type="entry name" value="PKD"/>
    <property type="match status" value="1"/>
</dbReference>
<dbReference type="EMBL" id="CP043494">
    <property type="protein sequence ID" value="WNG45920.1"/>
    <property type="molecule type" value="Genomic_DNA"/>
</dbReference>
<accession>A0ABY9WQJ9</accession>
<proteinExistence type="predicted"/>
<dbReference type="InterPro" id="IPR013783">
    <property type="entry name" value="Ig-like_fold"/>
</dbReference>
<reference evidence="2 3" key="1">
    <citation type="submission" date="2019-08" db="EMBL/GenBank/DDBJ databases">
        <title>Archangium and Cystobacter genomes.</title>
        <authorList>
            <person name="Chen I.-C.K."/>
            <person name="Wielgoss S."/>
        </authorList>
    </citation>
    <scope>NUCLEOTIDE SEQUENCE [LARGE SCALE GENOMIC DNA]</scope>
    <source>
        <strain evidence="2 3">Cbm 6</strain>
    </source>
</reference>
<dbReference type="RefSeq" id="WP_395821736.1">
    <property type="nucleotide sequence ID" value="NZ_CP043494.1"/>
</dbReference>
<dbReference type="Gene3D" id="2.60.40.10">
    <property type="entry name" value="Immunoglobulins"/>
    <property type="match status" value="2"/>
</dbReference>
<evidence type="ECO:0000313" key="3">
    <source>
        <dbReference type="Proteomes" id="UP001611383"/>
    </source>
</evidence>
<dbReference type="Proteomes" id="UP001611383">
    <property type="component" value="Chromosome"/>
</dbReference>
<dbReference type="Pfam" id="PF17963">
    <property type="entry name" value="Big_9"/>
    <property type="match status" value="1"/>
</dbReference>
<gene>
    <name evidence="2" type="ORF">F0U60_18730</name>
</gene>
<feature type="region of interest" description="Disordered" evidence="1">
    <location>
        <begin position="1"/>
        <end position="26"/>
    </location>
</feature>